<dbReference type="InterPro" id="IPR039537">
    <property type="entry name" value="Retrotran_Ty1/copia-like"/>
</dbReference>
<keyword evidence="12" id="KW-0695">RNA-directed DNA polymerase</keyword>
<dbReference type="Pfam" id="PF25597">
    <property type="entry name" value="SH3_retrovirus"/>
    <property type="match status" value="1"/>
</dbReference>
<accession>A0A0J7K7W3</accession>
<evidence type="ECO:0000256" key="15">
    <source>
        <dbReference type="ARBA" id="ARBA00023172"/>
    </source>
</evidence>
<dbReference type="EMBL" id="LBMM01012194">
    <property type="protein sequence ID" value="KMQ86359.1"/>
    <property type="molecule type" value="Genomic_DNA"/>
</dbReference>
<dbReference type="PANTHER" id="PTHR42648">
    <property type="entry name" value="TRANSPOSASE, PUTATIVE-RELATED"/>
    <property type="match status" value="1"/>
</dbReference>
<evidence type="ECO:0000256" key="11">
    <source>
        <dbReference type="ARBA" id="ARBA00022908"/>
    </source>
</evidence>
<dbReference type="Pfam" id="PF22936">
    <property type="entry name" value="Pol_BBD"/>
    <property type="match status" value="1"/>
</dbReference>
<dbReference type="OrthoDB" id="8063677at2759"/>
<evidence type="ECO:0000256" key="6">
    <source>
        <dbReference type="ARBA" id="ARBA00022741"/>
    </source>
</evidence>
<evidence type="ECO:0000256" key="12">
    <source>
        <dbReference type="ARBA" id="ARBA00022918"/>
    </source>
</evidence>
<sequence>MSESIDLKNITKFDGSNFQLWKFQLRSILVATGLLEITEGTIAKPEPTQDTYAAWCTRNAKAMCIISSSMEYSQLEYLITCETAAEMWSKLSTIEQKSASNKLTLMTKFHEYKMSSTDTVAQHVAKIENMARQLKDVGEELSEVMIIAKILGTLPSKFNALVTAWDSVSERDQKKEVLVERLIKEESRLTTVDETSNALAAIKVQDGSTNSKDNPSHKSRNSDKMSEAFLVSEPNCYTRILNSDVKDVWILDSGASKHMSFRREWFIDLDESYRETVSLGDESICKVMGRGTILIKRFGRRIKIVRSDNGIEFKNDRMSRYMASRGITLETSAPYVHEQNGRAEREIRTIVESARTMLTARKLPTKLWAEAKKPDLSHIRIFGSDAYVHIPKVQRKKWDPKSRKLMLVGYHQESTNYRLFDPATNKIITAKDVIINENSIQDTDNEKSRFTISTDENGGVAPAVDPPRNNTNGAEGTHHNEEREDEPDDQTDDTGSILY</sequence>
<evidence type="ECO:0000256" key="5">
    <source>
        <dbReference type="ARBA" id="ARBA00022723"/>
    </source>
</evidence>
<keyword evidence="5" id="KW-0479">Metal-binding</keyword>
<dbReference type="InterPro" id="IPR057670">
    <property type="entry name" value="SH3_retrovirus"/>
</dbReference>
<evidence type="ECO:0000313" key="19">
    <source>
        <dbReference type="Proteomes" id="UP000036403"/>
    </source>
</evidence>
<dbReference type="InterPro" id="IPR054722">
    <property type="entry name" value="PolX-like_BBD"/>
</dbReference>
<protein>
    <submittedName>
        <fullName evidence="18">Copia protein</fullName>
    </submittedName>
</protein>
<dbReference type="Gene3D" id="3.30.420.10">
    <property type="entry name" value="Ribonuclease H-like superfamily/Ribonuclease H"/>
    <property type="match status" value="1"/>
</dbReference>
<comment type="caution">
    <text evidence="18">The sequence shown here is derived from an EMBL/GenBank/DDBJ whole genome shotgun (WGS) entry which is preliminary data.</text>
</comment>
<evidence type="ECO:0000256" key="3">
    <source>
        <dbReference type="ARBA" id="ARBA00022670"/>
    </source>
</evidence>
<keyword evidence="10" id="KW-0460">Magnesium</keyword>
<dbReference type="GO" id="GO:0005524">
    <property type="term" value="F:ATP binding"/>
    <property type="evidence" value="ECO:0007669"/>
    <property type="project" value="UniProtKB-KW"/>
</dbReference>
<keyword evidence="7" id="KW-0255">Endonuclease</keyword>
<keyword evidence="8" id="KW-0378">Hydrolase</keyword>
<keyword evidence="9" id="KW-0067">ATP-binding</keyword>
<evidence type="ECO:0000256" key="1">
    <source>
        <dbReference type="ARBA" id="ARBA00002180"/>
    </source>
</evidence>
<dbReference type="GO" id="GO:0008233">
    <property type="term" value="F:peptidase activity"/>
    <property type="evidence" value="ECO:0007669"/>
    <property type="project" value="UniProtKB-KW"/>
</dbReference>
<keyword evidence="13" id="KW-0548">Nucleotidyltransferase</keyword>
<dbReference type="InterPro" id="IPR012337">
    <property type="entry name" value="RNaseH-like_sf"/>
</dbReference>
<feature type="non-terminal residue" evidence="18">
    <location>
        <position position="499"/>
    </location>
</feature>
<name>A0A0J7K7W3_LASNI</name>
<dbReference type="InterPro" id="IPR001584">
    <property type="entry name" value="Integrase_cat-core"/>
</dbReference>
<evidence type="ECO:0000256" key="10">
    <source>
        <dbReference type="ARBA" id="ARBA00022842"/>
    </source>
</evidence>
<keyword evidence="3" id="KW-0645">Protease</keyword>
<evidence type="ECO:0000313" key="18">
    <source>
        <dbReference type="EMBL" id="KMQ86359.1"/>
    </source>
</evidence>
<keyword evidence="4" id="KW-0540">Nuclease</keyword>
<dbReference type="STRING" id="67767.A0A0J7K7W3"/>
<feature type="domain" description="Integrase catalytic" evidence="17">
    <location>
        <begin position="230"/>
        <end position="371"/>
    </location>
</feature>
<dbReference type="GO" id="GO:0015074">
    <property type="term" value="P:DNA integration"/>
    <property type="evidence" value="ECO:0007669"/>
    <property type="project" value="UniProtKB-KW"/>
</dbReference>
<dbReference type="GO" id="GO:0003887">
    <property type="term" value="F:DNA-directed DNA polymerase activity"/>
    <property type="evidence" value="ECO:0007669"/>
    <property type="project" value="UniProtKB-KW"/>
</dbReference>
<dbReference type="PANTHER" id="PTHR42648:SF11">
    <property type="entry name" value="TRANSPOSON TY4-P GAG-POL POLYPROTEIN"/>
    <property type="match status" value="1"/>
</dbReference>
<dbReference type="AlphaFoldDB" id="A0A0J7K7W3"/>
<evidence type="ECO:0000256" key="9">
    <source>
        <dbReference type="ARBA" id="ARBA00022840"/>
    </source>
</evidence>
<evidence type="ECO:0000256" key="7">
    <source>
        <dbReference type="ARBA" id="ARBA00022759"/>
    </source>
</evidence>
<feature type="compositionally biased region" description="Basic and acidic residues" evidence="16">
    <location>
        <begin position="214"/>
        <end position="225"/>
    </location>
</feature>
<keyword evidence="13" id="KW-0808">Transferase</keyword>
<keyword evidence="19" id="KW-1185">Reference proteome</keyword>
<evidence type="ECO:0000256" key="4">
    <source>
        <dbReference type="ARBA" id="ARBA00022722"/>
    </source>
</evidence>
<proteinExistence type="predicted"/>
<evidence type="ECO:0000256" key="13">
    <source>
        <dbReference type="ARBA" id="ARBA00022932"/>
    </source>
</evidence>
<dbReference type="GO" id="GO:0003676">
    <property type="term" value="F:nucleic acid binding"/>
    <property type="evidence" value="ECO:0007669"/>
    <property type="project" value="InterPro"/>
</dbReference>
<keyword evidence="13" id="KW-0239">DNA-directed DNA polymerase</keyword>
<feature type="region of interest" description="Disordered" evidence="16">
    <location>
        <begin position="445"/>
        <end position="499"/>
    </location>
</feature>
<dbReference type="InterPro" id="IPR036397">
    <property type="entry name" value="RNaseH_sf"/>
</dbReference>
<dbReference type="PaxDb" id="67767-A0A0J7K7W3"/>
<reference evidence="18 19" key="1">
    <citation type="submission" date="2015-04" db="EMBL/GenBank/DDBJ databases">
        <title>Lasius niger genome sequencing.</title>
        <authorList>
            <person name="Konorov E.A."/>
            <person name="Nikitin M.A."/>
            <person name="Kirill M.V."/>
            <person name="Chang P."/>
        </authorList>
    </citation>
    <scope>NUCLEOTIDE SEQUENCE [LARGE SCALE GENOMIC DNA]</scope>
    <source>
        <tissue evidence="18">Whole</tissue>
    </source>
</reference>
<keyword evidence="6" id="KW-0547">Nucleotide-binding</keyword>
<dbReference type="GO" id="GO:0006310">
    <property type="term" value="P:DNA recombination"/>
    <property type="evidence" value="ECO:0007669"/>
    <property type="project" value="UniProtKB-KW"/>
</dbReference>
<keyword evidence="2" id="KW-1188">Viral release from host cell</keyword>
<keyword evidence="11" id="KW-0229">DNA integration</keyword>
<evidence type="ECO:0000256" key="2">
    <source>
        <dbReference type="ARBA" id="ARBA00022612"/>
    </source>
</evidence>
<dbReference type="GO" id="GO:0046872">
    <property type="term" value="F:metal ion binding"/>
    <property type="evidence" value="ECO:0007669"/>
    <property type="project" value="UniProtKB-KW"/>
</dbReference>
<evidence type="ECO:0000256" key="16">
    <source>
        <dbReference type="SAM" id="MobiDB-lite"/>
    </source>
</evidence>
<dbReference type="GO" id="GO:0003964">
    <property type="term" value="F:RNA-directed DNA polymerase activity"/>
    <property type="evidence" value="ECO:0007669"/>
    <property type="project" value="UniProtKB-KW"/>
</dbReference>
<keyword evidence="14" id="KW-0917">Virion maturation</keyword>
<dbReference type="Proteomes" id="UP000036403">
    <property type="component" value="Unassembled WGS sequence"/>
</dbReference>
<dbReference type="Pfam" id="PF14223">
    <property type="entry name" value="Retrotran_gag_2"/>
    <property type="match status" value="1"/>
</dbReference>
<evidence type="ECO:0000259" key="17">
    <source>
        <dbReference type="PROSITE" id="PS50994"/>
    </source>
</evidence>
<dbReference type="PROSITE" id="PS50994">
    <property type="entry name" value="INTEGRASE"/>
    <property type="match status" value="1"/>
</dbReference>
<evidence type="ECO:0000256" key="8">
    <source>
        <dbReference type="ARBA" id="ARBA00022801"/>
    </source>
</evidence>
<evidence type="ECO:0000256" key="14">
    <source>
        <dbReference type="ARBA" id="ARBA00023113"/>
    </source>
</evidence>
<comment type="function">
    <text evidence="1">The aspartyl protease (PR) mediates the proteolytic cleavages of the Gag and Gag-Pol polyproteins after assembly of the VLP.</text>
</comment>
<dbReference type="SUPFAM" id="SSF53098">
    <property type="entry name" value="Ribonuclease H-like"/>
    <property type="match status" value="1"/>
</dbReference>
<feature type="compositionally biased region" description="Acidic residues" evidence="16">
    <location>
        <begin position="483"/>
        <end position="492"/>
    </location>
</feature>
<gene>
    <name evidence="18" type="ORF">RF55_14666</name>
</gene>
<organism evidence="18 19">
    <name type="scientific">Lasius niger</name>
    <name type="common">Black garden ant</name>
    <dbReference type="NCBI Taxonomy" id="67767"/>
    <lineage>
        <taxon>Eukaryota</taxon>
        <taxon>Metazoa</taxon>
        <taxon>Ecdysozoa</taxon>
        <taxon>Arthropoda</taxon>
        <taxon>Hexapoda</taxon>
        <taxon>Insecta</taxon>
        <taxon>Pterygota</taxon>
        <taxon>Neoptera</taxon>
        <taxon>Endopterygota</taxon>
        <taxon>Hymenoptera</taxon>
        <taxon>Apocrita</taxon>
        <taxon>Aculeata</taxon>
        <taxon>Formicoidea</taxon>
        <taxon>Formicidae</taxon>
        <taxon>Formicinae</taxon>
        <taxon>Lasius</taxon>
        <taxon>Lasius</taxon>
    </lineage>
</organism>
<feature type="region of interest" description="Disordered" evidence="16">
    <location>
        <begin position="203"/>
        <end position="225"/>
    </location>
</feature>
<dbReference type="GO" id="GO:0006508">
    <property type="term" value="P:proteolysis"/>
    <property type="evidence" value="ECO:0007669"/>
    <property type="project" value="UniProtKB-KW"/>
</dbReference>
<dbReference type="GO" id="GO:0004519">
    <property type="term" value="F:endonuclease activity"/>
    <property type="evidence" value="ECO:0007669"/>
    <property type="project" value="UniProtKB-KW"/>
</dbReference>
<keyword evidence="15" id="KW-0233">DNA recombination</keyword>